<dbReference type="InterPro" id="IPR037238">
    <property type="entry name" value="YbiA-like_sf"/>
</dbReference>
<dbReference type="InterPro" id="IPR012816">
    <property type="entry name" value="NADAR"/>
</dbReference>
<evidence type="ECO:0000259" key="1">
    <source>
        <dbReference type="Pfam" id="PF08719"/>
    </source>
</evidence>
<name>A0AAE1DE24_9GAST</name>
<reference evidence="2" key="1">
    <citation type="journal article" date="2023" name="G3 (Bethesda)">
        <title>A reference genome for the long-term kleptoplast-retaining sea slug Elysia crispata morphotype clarki.</title>
        <authorList>
            <person name="Eastman K.E."/>
            <person name="Pendleton A.L."/>
            <person name="Shaikh M.A."/>
            <person name="Suttiyut T."/>
            <person name="Ogas R."/>
            <person name="Tomko P."/>
            <person name="Gavelis G."/>
            <person name="Widhalm J.R."/>
            <person name="Wisecaver J.H."/>
        </authorList>
    </citation>
    <scope>NUCLEOTIDE SEQUENCE</scope>
    <source>
        <strain evidence="2">ECLA1</strain>
    </source>
</reference>
<keyword evidence="3" id="KW-1185">Reference proteome</keyword>
<proteinExistence type="predicted"/>
<sequence length="174" mass="20428">MATEKAQNRSADEAAKNFEFFWRAESCFSQFYPSEFTEGEITFKCAEQYMMYNKAVCFEDHETAQKILLCESPKEMKRLGRIVRNFDEDIWESKCYDIVRRGNMLKFSQNPELREKLFATKGKILVEASPMDRKWGIGLGSKDSRAWNKSTWRGRNLLGFAITRVRDELMTDEV</sequence>
<accession>A0AAE1DE24</accession>
<dbReference type="EMBL" id="JAWDGP010004170">
    <property type="protein sequence ID" value="KAK3767146.1"/>
    <property type="molecule type" value="Genomic_DNA"/>
</dbReference>
<gene>
    <name evidence="2" type="ORF">RRG08_018017</name>
</gene>
<comment type="caution">
    <text evidence="2">The sequence shown here is derived from an EMBL/GenBank/DDBJ whole genome shotgun (WGS) entry which is preliminary data.</text>
</comment>
<protein>
    <recommendedName>
        <fullName evidence="1">NADAR domain-containing protein</fullName>
    </recommendedName>
</protein>
<dbReference type="AlphaFoldDB" id="A0AAE1DE24"/>
<dbReference type="NCBIfam" id="TIGR02464">
    <property type="entry name" value="ribofla_fusion"/>
    <property type="match status" value="1"/>
</dbReference>
<organism evidence="2 3">
    <name type="scientific">Elysia crispata</name>
    <name type="common">lettuce slug</name>
    <dbReference type="NCBI Taxonomy" id="231223"/>
    <lineage>
        <taxon>Eukaryota</taxon>
        <taxon>Metazoa</taxon>
        <taxon>Spiralia</taxon>
        <taxon>Lophotrochozoa</taxon>
        <taxon>Mollusca</taxon>
        <taxon>Gastropoda</taxon>
        <taxon>Heterobranchia</taxon>
        <taxon>Euthyneura</taxon>
        <taxon>Panpulmonata</taxon>
        <taxon>Sacoglossa</taxon>
        <taxon>Placobranchoidea</taxon>
        <taxon>Plakobranchidae</taxon>
        <taxon>Elysia</taxon>
    </lineage>
</organism>
<dbReference type="Gene3D" id="1.10.357.40">
    <property type="entry name" value="YbiA-like"/>
    <property type="match status" value="1"/>
</dbReference>
<evidence type="ECO:0000313" key="2">
    <source>
        <dbReference type="EMBL" id="KAK3767146.1"/>
    </source>
</evidence>
<dbReference type="SUPFAM" id="SSF143990">
    <property type="entry name" value="YbiA-like"/>
    <property type="match status" value="1"/>
</dbReference>
<dbReference type="Proteomes" id="UP001283361">
    <property type="component" value="Unassembled WGS sequence"/>
</dbReference>
<dbReference type="Pfam" id="PF08719">
    <property type="entry name" value="NADAR"/>
    <property type="match status" value="1"/>
</dbReference>
<evidence type="ECO:0000313" key="3">
    <source>
        <dbReference type="Proteomes" id="UP001283361"/>
    </source>
</evidence>
<dbReference type="CDD" id="cd15457">
    <property type="entry name" value="NADAR"/>
    <property type="match status" value="1"/>
</dbReference>
<feature type="domain" description="NADAR" evidence="1">
    <location>
        <begin position="20"/>
        <end position="169"/>
    </location>
</feature>